<dbReference type="GO" id="GO:0016787">
    <property type="term" value="F:hydrolase activity"/>
    <property type="evidence" value="ECO:0007669"/>
    <property type="project" value="InterPro"/>
</dbReference>
<protein>
    <recommendedName>
        <fullName evidence="1">Helicase ATP-binding domain-containing protein</fullName>
    </recommendedName>
</protein>
<gene>
    <name evidence="2" type="ORF">C5Y96_19065</name>
</gene>
<evidence type="ECO:0000313" key="3">
    <source>
        <dbReference type="Proteomes" id="UP000240009"/>
    </source>
</evidence>
<dbReference type="InterPro" id="IPR027417">
    <property type="entry name" value="P-loop_NTPase"/>
</dbReference>
<dbReference type="Pfam" id="PF04851">
    <property type="entry name" value="ResIII"/>
    <property type="match status" value="1"/>
</dbReference>
<name>A0A2S8F635_9BACT</name>
<sequence length="786" mass="91337">MKVFAVHGAVTQLRIFLILRRPQTMSSTTSKDKSRHGVVEGVHHTVKRRLVRGKECATADILLRPSQLEAYAALKQSDYGILNAPTGWGKSAVLCTLAGDDLLTNPERKVVFCIPQRVIAKGFVGETRIEVPGHGKLNWKVDHDLCGDSTNKIQQIHRFLLEPAMASVSGRILVTTHQGLAIAFGKLPPDQFVEAIFNTTFVIDEAHHVQAAERTGNQLGELVTKIVDCDEPSTRILLTTAYFFRGDKLPILQDRQFELFQRHLVPFDDHWRNLKYLSSYRYDFVAFKGTVWKSLDGLLSESQEPTIIYCPQEGHRLLLGSSKETFTKRVIDLIRRKFGATLWTPKWKPSRPIILDLVDTQNRAEKVKFAMEHGDKIAVILTVGMFREGADWRQAQRVIDLIPTGSDQDRNQRFGRLIRDHPEKQSVSYFSFFPQVTSHKDGKQREELTRLYAHFHASLVLENALAPINVMPKTQHKGTKKSEKERPTNLLGQFNEQTQEAIISDCHEALLQLHTEADSSGATVPYGDAREAMIQVLRRHGVTQNEEPLAKQVVLMLRRRVNLKLPVAELVKAGFDKVWSTEALDGIRLYSAGFGGPDSFDEIRRVILDVFNSQWLDMYQQIRKLVALPTPQHHAYWWIQNNKSFYRDGRLSEERVRLLEEIPWWEWQRTVRDRWNEQFKQLKGLENCPPAGTKEYDWVRHQRRMQEKNSLPAERKQKLESIPWWTWNNYSRQFDVRLAQLRRLRRFPKSRTPEYEFAKYFRRRKQQGKLEQERIKELEAIPWWSW</sequence>
<accession>A0A2S8F635</accession>
<comment type="caution">
    <text evidence="2">The sequence shown here is derived from an EMBL/GenBank/DDBJ whole genome shotgun (WGS) entry which is preliminary data.</text>
</comment>
<dbReference type="InterPro" id="IPR006935">
    <property type="entry name" value="Helicase/UvrB_N"/>
</dbReference>
<dbReference type="Proteomes" id="UP000240009">
    <property type="component" value="Unassembled WGS sequence"/>
</dbReference>
<dbReference type="GO" id="GO:0005524">
    <property type="term" value="F:ATP binding"/>
    <property type="evidence" value="ECO:0007669"/>
    <property type="project" value="InterPro"/>
</dbReference>
<proteinExistence type="predicted"/>
<dbReference type="GO" id="GO:0003677">
    <property type="term" value="F:DNA binding"/>
    <property type="evidence" value="ECO:0007669"/>
    <property type="project" value="InterPro"/>
</dbReference>
<evidence type="ECO:0000313" key="2">
    <source>
        <dbReference type="EMBL" id="PQO27629.1"/>
    </source>
</evidence>
<dbReference type="InterPro" id="IPR014001">
    <property type="entry name" value="Helicase_ATP-bd"/>
</dbReference>
<dbReference type="SUPFAM" id="SSF52540">
    <property type="entry name" value="P-loop containing nucleoside triphosphate hydrolases"/>
    <property type="match status" value="1"/>
</dbReference>
<dbReference type="AlphaFoldDB" id="A0A2S8F635"/>
<dbReference type="EMBL" id="PUIA01000057">
    <property type="protein sequence ID" value="PQO27629.1"/>
    <property type="molecule type" value="Genomic_DNA"/>
</dbReference>
<reference evidence="2 3" key="1">
    <citation type="submission" date="2018-02" db="EMBL/GenBank/DDBJ databases">
        <title>Comparative genomes isolates from brazilian mangrove.</title>
        <authorList>
            <person name="Araujo J.E."/>
            <person name="Taketani R.G."/>
            <person name="Silva M.C.P."/>
            <person name="Loureco M.V."/>
            <person name="Andreote F.D."/>
        </authorList>
    </citation>
    <scope>NUCLEOTIDE SEQUENCE [LARGE SCALE GENOMIC DNA]</scope>
    <source>
        <strain evidence="2 3">HEX-2 MGV</strain>
    </source>
</reference>
<dbReference type="SMART" id="SM00487">
    <property type="entry name" value="DEXDc"/>
    <property type="match status" value="1"/>
</dbReference>
<feature type="domain" description="Helicase ATP-binding" evidence="1">
    <location>
        <begin position="59"/>
        <end position="280"/>
    </location>
</feature>
<organism evidence="2 3">
    <name type="scientific">Blastopirellula marina</name>
    <dbReference type="NCBI Taxonomy" id="124"/>
    <lineage>
        <taxon>Bacteria</taxon>
        <taxon>Pseudomonadati</taxon>
        <taxon>Planctomycetota</taxon>
        <taxon>Planctomycetia</taxon>
        <taxon>Pirellulales</taxon>
        <taxon>Pirellulaceae</taxon>
        <taxon>Blastopirellula</taxon>
    </lineage>
</organism>
<dbReference type="Gene3D" id="3.40.50.300">
    <property type="entry name" value="P-loop containing nucleotide triphosphate hydrolases"/>
    <property type="match status" value="2"/>
</dbReference>
<evidence type="ECO:0000259" key="1">
    <source>
        <dbReference type="SMART" id="SM00487"/>
    </source>
</evidence>